<keyword evidence="2 5" id="KW-0132">Cell division</keyword>
<dbReference type="NCBIfam" id="TIGR01174">
    <property type="entry name" value="ftsA"/>
    <property type="match status" value="1"/>
</dbReference>
<evidence type="ECO:0000256" key="1">
    <source>
        <dbReference type="ARBA" id="ARBA00022475"/>
    </source>
</evidence>
<dbReference type="GO" id="GO:0032153">
    <property type="term" value="C:cell division site"/>
    <property type="evidence" value="ECO:0007669"/>
    <property type="project" value="UniProtKB-UniRule"/>
</dbReference>
<name>A0A1F6NRL1_9BACT</name>
<dbReference type="EMBL" id="MFQW01000027">
    <property type="protein sequence ID" value="OGH86254.1"/>
    <property type="molecule type" value="Genomic_DNA"/>
</dbReference>
<reference evidence="8 9" key="1">
    <citation type="journal article" date="2016" name="Nat. Commun.">
        <title>Thousands of microbial genomes shed light on interconnected biogeochemical processes in an aquifer system.</title>
        <authorList>
            <person name="Anantharaman K."/>
            <person name="Brown C.T."/>
            <person name="Hug L.A."/>
            <person name="Sharon I."/>
            <person name="Castelle C.J."/>
            <person name="Probst A.J."/>
            <person name="Thomas B.C."/>
            <person name="Singh A."/>
            <person name="Wilkins M.J."/>
            <person name="Karaoz U."/>
            <person name="Brodie E.L."/>
            <person name="Williams K.H."/>
            <person name="Hubbard S.S."/>
            <person name="Banfield J.F."/>
        </authorList>
    </citation>
    <scope>NUCLEOTIDE SEQUENCE [LARGE SCALE GENOMIC DNA]</scope>
</reference>
<dbReference type="PANTHER" id="PTHR32432">
    <property type="entry name" value="CELL DIVISION PROTEIN FTSA-RELATED"/>
    <property type="match status" value="1"/>
</dbReference>
<evidence type="ECO:0000313" key="8">
    <source>
        <dbReference type="EMBL" id="OGH86254.1"/>
    </source>
</evidence>
<dbReference type="PANTHER" id="PTHR32432:SF4">
    <property type="entry name" value="CELL DIVISION PROTEIN FTSA"/>
    <property type="match status" value="1"/>
</dbReference>
<dbReference type="Pfam" id="PF02491">
    <property type="entry name" value="SHS2_FTSA"/>
    <property type="match status" value="1"/>
</dbReference>
<dbReference type="InterPro" id="IPR003494">
    <property type="entry name" value="SHS2_FtsA"/>
</dbReference>
<keyword evidence="4 5" id="KW-0131">Cell cycle</keyword>
<accession>A0A1F6NRL1</accession>
<dbReference type="InterPro" id="IPR020823">
    <property type="entry name" value="Cell_div_FtsA"/>
</dbReference>
<dbReference type="CDD" id="cd24048">
    <property type="entry name" value="ASKHA_NBD_FtsA"/>
    <property type="match status" value="1"/>
</dbReference>
<dbReference type="GO" id="GO:0009898">
    <property type="term" value="C:cytoplasmic side of plasma membrane"/>
    <property type="evidence" value="ECO:0007669"/>
    <property type="project" value="UniProtKB-UniRule"/>
</dbReference>
<keyword evidence="1 5" id="KW-1003">Cell membrane</keyword>
<dbReference type="Gene3D" id="3.30.1490.110">
    <property type="match status" value="1"/>
</dbReference>
<evidence type="ECO:0000256" key="3">
    <source>
        <dbReference type="ARBA" id="ARBA00023136"/>
    </source>
</evidence>
<evidence type="ECO:0000256" key="5">
    <source>
        <dbReference type="HAMAP-Rule" id="MF_02033"/>
    </source>
</evidence>
<dbReference type="Gene3D" id="3.30.420.40">
    <property type="match status" value="2"/>
</dbReference>
<dbReference type="SMART" id="SM00842">
    <property type="entry name" value="FtsA"/>
    <property type="match status" value="1"/>
</dbReference>
<proteinExistence type="inferred from homology"/>
<comment type="function">
    <text evidence="5 6">Cell division protein that is involved in the assembly of the Z ring. May serve as a membrane anchor for the Z ring.</text>
</comment>
<dbReference type="AlphaFoldDB" id="A0A1F6NRL1"/>
<evidence type="ECO:0000313" key="9">
    <source>
        <dbReference type="Proteomes" id="UP000178349"/>
    </source>
</evidence>
<dbReference type="InterPro" id="IPR043129">
    <property type="entry name" value="ATPase_NBD"/>
</dbReference>
<feature type="domain" description="SHS2" evidence="7">
    <location>
        <begin position="11"/>
        <end position="204"/>
    </location>
</feature>
<dbReference type="InterPro" id="IPR050696">
    <property type="entry name" value="FtsA/MreB"/>
</dbReference>
<protein>
    <recommendedName>
        <fullName evidence="5 6">Cell division protein FtsA</fullName>
    </recommendedName>
</protein>
<evidence type="ECO:0000256" key="4">
    <source>
        <dbReference type="ARBA" id="ARBA00023306"/>
    </source>
</evidence>
<evidence type="ECO:0000256" key="2">
    <source>
        <dbReference type="ARBA" id="ARBA00022618"/>
    </source>
</evidence>
<comment type="similarity">
    <text evidence="5 6">Belongs to the FtsA/MreB family.</text>
</comment>
<sequence length="420" mass="44850">MAKNKHMTDIITGLDIGSNSIRVAVGQFSSMRDEENSTLQIIAAIEVPAEGVQKGQIVSIEDTVSSVSNALEQVEKIIGLPVEHVWVGVSGTQIISQESKGVIAISRTDGEVSEDDIERAVDAAKAVATPLNYDILHVLPRSFAVDGQTGIKDPVGMTGIRLEVDTKIIHSVSSHIKNLTKVVYRAGIDVDDFVLSILASGEVVTSPRQKELGSVVINIGGPTTSIVVYEDGDVLHTTVIPIGSSHVTNDLALGLKTSIDIAERVKVEYGSCVTKGVNKKEIIDLKDFGSERSEDVNRLYINEIIEARVSEILEKVDDELASIERSGMLPAGAIFIGGGAKIEGLVDIAKDVLSLPATLGYPLGLDSISSKTNDVSFSSAIGLVKWGSTLLQSVRSRRTSFNIGSKVGDKLRNVLKNLMP</sequence>
<comment type="caution">
    <text evidence="8">The sequence shown here is derived from an EMBL/GenBank/DDBJ whole genome shotgun (WGS) entry which is preliminary data.</text>
</comment>
<gene>
    <name evidence="5" type="primary">ftsA</name>
    <name evidence="8" type="ORF">A2493_00100</name>
</gene>
<organism evidence="8 9">
    <name type="scientific">Candidatus Magasanikbacteria bacterium RIFOXYC12_FULL_33_11</name>
    <dbReference type="NCBI Taxonomy" id="1798701"/>
    <lineage>
        <taxon>Bacteria</taxon>
        <taxon>Candidatus Magasanikiibacteriota</taxon>
    </lineage>
</organism>
<evidence type="ECO:0000256" key="6">
    <source>
        <dbReference type="PIRNR" id="PIRNR003101"/>
    </source>
</evidence>
<comment type="subunit">
    <text evidence="5">Self-interacts. Interacts with FtsZ.</text>
</comment>
<dbReference type="Proteomes" id="UP000178349">
    <property type="component" value="Unassembled WGS sequence"/>
</dbReference>
<evidence type="ECO:0000259" key="7">
    <source>
        <dbReference type="SMART" id="SM00842"/>
    </source>
</evidence>
<dbReference type="GO" id="GO:0043093">
    <property type="term" value="P:FtsZ-dependent cytokinesis"/>
    <property type="evidence" value="ECO:0007669"/>
    <property type="project" value="UniProtKB-UniRule"/>
</dbReference>
<comment type="subcellular location">
    <subcellularLocation>
        <location evidence="5">Cell membrane</location>
        <topology evidence="5">Peripheral membrane protein</topology>
        <orientation evidence="5">Cytoplasmic side</orientation>
    </subcellularLocation>
    <text evidence="5">Localizes to the Z ring in an FtsZ-dependent manner. Targeted to the membrane through a conserved C-terminal amphipathic helix.</text>
</comment>
<dbReference type="SUPFAM" id="SSF53067">
    <property type="entry name" value="Actin-like ATPase domain"/>
    <property type="match status" value="2"/>
</dbReference>
<dbReference type="PIRSF" id="PIRSF003101">
    <property type="entry name" value="FtsA"/>
    <property type="match status" value="1"/>
</dbReference>
<dbReference type="HAMAP" id="MF_02033">
    <property type="entry name" value="FtsA"/>
    <property type="match status" value="1"/>
</dbReference>
<dbReference type="Pfam" id="PF14450">
    <property type="entry name" value="FtsA"/>
    <property type="match status" value="1"/>
</dbReference>
<keyword evidence="3 5" id="KW-0472">Membrane</keyword>